<keyword evidence="3" id="KW-0732">Signal</keyword>
<dbReference type="STRING" id="407821.A0A087UZQ8"/>
<dbReference type="Pfam" id="PF19018">
    <property type="entry name" value="Vanin_C"/>
    <property type="match status" value="1"/>
</dbReference>
<dbReference type="OMA" id="HWQICSL"/>
<sequence length="503" mass="56063">MNRWGTCLPLLLVFFGVASSLRPYFTAAVFEHARQSNITENTPEVIISKNLAFYKKATEVAKTKGVDIIVFPEYGIFPPLERKALKPYLESIPDPKIINVNPCNERQKYQNRPILYALSCMAQQNEIVVVANMGGIQSCEGENECPADGSFHFNTNVVFDKNGTMILRYYKEHLFYEFGMDLPRQPQDSVFNTDFGTFATFICFDFEFSKMTEVAQREDLDAVAFSTMWVDAALQRSSVQAWESWALGNNATLLAANIQLPGFFAVGSGIFNGADGPLAYTFDPDGVSKLVVATVPRRGYSSSVSSPNASIIKITLNSTEESHTDGSSVPTVCSYKVLGDAKDVYKDYRCHELSTSNYSFVKLIDDNDHIKACINGVCCSLEYASDGMRENFYLVVYNGTIDYYSRYSFCEQTCMVVRCEPNGTNPCASFPLRSKTLFYSVQLTADFSAKHIYPAVVNSGMRLTPLNKWNHGIQKTSPDVYKGYIDFKSPSGEALLSAGLRGR</sequence>
<protein>
    <submittedName>
        <fullName evidence="5">Biotinidase</fullName>
    </submittedName>
</protein>
<evidence type="ECO:0000256" key="2">
    <source>
        <dbReference type="ARBA" id="ARBA00022801"/>
    </source>
</evidence>
<evidence type="ECO:0000313" key="6">
    <source>
        <dbReference type="Proteomes" id="UP000054359"/>
    </source>
</evidence>
<dbReference type="Pfam" id="PF00795">
    <property type="entry name" value="CN_hydrolase"/>
    <property type="match status" value="1"/>
</dbReference>
<keyword evidence="2" id="KW-0378">Hydrolase</keyword>
<organism evidence="5 6">
    <name type="scientific">Stegodyphus mimosarum</name>
    <name type="common">African social velvet spider</name>
    <dbReference type="NCBI Taxonomy" id="407821"/>
    <lineage>
        <taxon>Eukaryota</taxon>
        <taxon>Metazoa</taxon>
        <taxon>Ecdysozoa</taxon>
        <taxon>Arthropoda</taxon>
        <taxon>Chelicerata</taxon>
        <taxon>Arachnida</taxon>
        <taxon>Araneae</taxon>
        <taxon>Araneomorphae</taxon>
        <taxon>Entelegynae</taxon>
        <taxon>Eresoidea</taxon>
        <taxon>Eresidae</taxon>
        <taxon>Stegodyphus</taxon>
    </lineage>
</organism>
<dbReference type="SUPFAM" id="SSF56317">
    <property type="entry name" value="Carbon-nitrogen hydrolase"/>
    <property type="match status" value="1"/>
</dbReference>
<dbReference type="EMBL" id="KK122505">
    <property type="protein sequence ID" value="KFM82847.1"/>
    <property type="molecule type" value="Genomic_DNA"/>
</dbReference>
<keyword evidence="6" id="KW-1185">Reference proteome</keyword>
<evidence type="ECO:0000259" key="4">
    <source>
        <dbReference type="PROSITE" id="PS50263"/>
    </source>
</evidence>
<dbReference type="PROSITE" id="PS50263">
    <property type="entry name" value="CN_HYDROLASE"/>
    <property type="match status" value="1"/>
</dbReference>
<dbReference type="AlphaFoldDB" id="A0A087UZQ8"/>
<dbReference type="PANTHER" id="PTHR10609:SF27">
    <property type="entry name" value="CN HYDROLASE DOMAIN-CONTAINING PROTEIN-RELATED"/>
    <property type="match status" value="1"/>
</dbReference>
<accession>A0A087UZQ8</accession>
<evidence type="ECO:0000256" key="3">
    <source>
        <dbReference type="SAM" id="SignalP"/>
    </source>
</evidence>
<dbReference type="InterPro" id="IPR040154">
    <property type="entry name" value="Biotinidase/VNN"/>
</dbReference>
<feature type="signal peptide" evidence="3">
    <location>
        <begin position="1"/>
        <end position="20"/>
    </location>
</feature>
<dbReference type="GO" id="GO:0016787">
    <property type="term" value="F:hydrolase activity"/>
    <property type="evidence" value="ECO:0007669"/>
    <property type="project" value="UniProtKB-KW"/>
</dbReference>
<comment type="similarity">
    <text evidence="1">Belongs to the carbon-nitrogen hydrolase superfamily. BTD/VNN family.</text>
</comment>
<dbReference type="InterPro" id="IPR003010">
    <property type="entry name" value="C-N_Hydrolase"/>
</dbReference>
<evidence type="ECO:0000256" key="1">
    <source>
        <dbReference type="ARBA" id="ARBA00008225"/>
    </source>
</evidence>
<name>A0A087UZQ8_STEMI</name>
<gene>
    <name evidence="5" type="ORF">X975_07563</name>
</gene>
<dbReference type="InterPro" id="IPR043957">
    <property type="entry name" value="Vanin_C"/>
</dbReference>
<dbReference type="PANTHER" id="PTHR10609">
    <property type="entry name" value="BIOTINIDASE-RELATED"/>
    <property type="match status" value="1"/>
</dbReference>
<dbReference type="Proteomes" id="UP000054359">
    <property type="component" value="Unassembled WGS sequence"/>
</dbReference>
<dbReference type="Gene3D" id="3.60.110.10">
    <property type="entry name" value="Carbon-nitrogen hydrolase"/>
    <property type="match status" value="1"/>
</dbReference>
<evidence type="ECO:0000313" key="5">
    <source>
        <dbReference type="EMBL" id="KFM82847.1"/>
    </source>
</evidence>
<feature type="domain" description="CN hydrolase" evidence="4">
    <location>
        <begin position="33"/>
        <end position="297"/>
    </location>
</feature>
<proteinExistence type="inferred from homology"/>
<feature type="chain" id="PRO_5001831134" evidence="3">
    <location>
        <begin position="21"/>
        <end position="503"/>
    </location>
</feature>
<reference evidence="5 6" key="1">
    <citation type="submission" date="2013-11" db="EMBL/GenBank/DDBJ databases">
        <title>Genome sequencing of Stegodyphus mimosarum.</title>
        <authorList>
            <person name="Bechsgaard J."/>
        </authorList>
    </citation>
    <scope>NUCLEOTIDE SEQUENCE [LARGE SCALE GENOMIC DNA]</scope>
</reference>
<dbReference type="InterPro" id="IPR036526">
    <property type="entry name" value="C-N_Hydrolase_sf"/>
</dbReference>
<dbReference type="OrthoDB" id="6419659at2759"/>
<feature type="non-terminal residue" evidence="5">
    <location>
        <position position="503"/>
    </location>
</feature>